<dbReference type="RefSeq" id="WP_123667725.1">
    <property type="nucleotide sequence ID" value="NZ_RJKE01000001.1"/>
</dbReference>
<feature type="domain" description="UspA" evidence="2">
    <location>
        <begin position="150"/>
        <end position="272"/>
    </location>
</feature>
<comment type="caution">
    <text evidence="3">The sequence shown here is derived from an EMBL/GenBank/DDBJ whole genome shotgun (WGS) entry which is preliminary data.</text>
</comment>
<dbReference type="InterPro" id="IPR006016">
    <property type="entry name" value="UspA"/>
</dbReference>
<dbReference type="SUPFAM" id="SSF52402">
    <property type="entry name" value="Adenine nucleotide alpha hydrolases-like"/>
    <property type="match status" value="2"/>
</dbReference>
<dbReference type="InterPro" id="IPR006015">
    <property type="entry name" value="Universal_stress_UspA"/>
</dbReference>
<dbReference type="InterPro" id="IPR014729">
    <property type="entry name" value="Rossmann-like_a/b/a_fold"/>
</dbReference>
<accession>A0A3N1D4R9</accession>
<comment type="similarity">
    <text evidence="1">Belongs to the universal stress protein A family.</text>
</comment>
<dbReference type="PANTHER" id="PTHR46553">
    <property type="entry name" value="ADENINE NUCLEOTIDE ALPHA HYDROLASES-LIKE SUPERFAMILY PROTEIN"/>
    <property type="match status" value="1"/>
</dbReference>
<dbReference type="PANTHER" id="PTHR46553:SF3">
    <property type="entry name" value="ADENINE NUCLEOTIDE ALPHA HYDROLASES-LIKE SUPERFAMILY PROTEIN"/>
    <property type="match status" value="1"/>
</dbReference>
<dbReference type="Pfam" id="PF00582">
    <property type="entry name" value="Usp"/>
    <property type="match status" value="2"/>
</dbReference>
<feature type="domain" description="UspA" evidence="2">
    <location>
        <begin position="8"/>
        <end position="140"/>
    </location>
</feature>
<gene>
    <name evidence="3" type="ORF">EDD29_6159</name>
</gene>
<evidence type="ECO:0000256" key="1">
    <source>
        <dbReference type="ARBA" id="ARBA00008791"/>
    </source>
</evidence>
<dbReference type="Proteomes" id="UP000272400">
    <property type="component" value="Unassembled WGS sequence"/>
</dbReference>
<dbReference type="AlphaFoldDB" id="A0A3N1D4R9"/>
<sequence>MEPNTGPVAVATDGSPAAGTAVRWAAQEAARRRLPLHIVHVREPQPRFGEAIPEGESGADERARVILAAARASVTGLFPGVPATTEELRGHAAPVLIDLSARSSLLVVGHRGTGRFAGLLLGSTGLRVAGRTVCPAVVVRGDVSGTRGAVVAGLDLERDNSGVLELAFTEARARGAVLRAVHSWDTPDLTVLSAGPLERIEALVEPWAERFPDVKCTGDMPFEHPVAALTGESRNADLLVVGSRGLGGFKGAVLGSVSHGVLHHADCPVAVVTSRGEP</sequence>
<dbReference type="PRINTS" id="PR01438">
    <property type="entry name" value="UNVRSLSTRESS"/>
</dbReference>
<reference evidence="3 4" key="1">
    <citation type="submission" date="2018-11" db="EMBL/GenBank/DDBJ databases">
        <title>Sequencing the genomes of 1000 actinobacteria strains.</title>
        <authorList>
            <person name="Klenk H.-P."/>
        </authorList>
    </citation>
    <scope>NUCLEOTIDE SEQUENCE [LARGE SCALE GENOMIC DNA]</scope>
    <source>
        <strain evidence="3 4">DSM 44254</strain>
    </source>
</reference>
<keyword evidence="4" id="KW-1185">Reference proteome</keyword>
<evidence type="ECO:0000259" key="2">
    <source>
        <dbReference type="Pfam" id="PF00582"/>
    </source>
</evidence>
<dbReference type="Gene3D" id="3.40.50.620">
    <property type="entry name" value="HUPs"/>
    <property type="match status" value="2"/>
</dbReference>
<dbReference type="EMBL" id="RJKE01000001">
    <property type="protein sequence ID" value="ROO88490.1"/>
    <property type="molecule type" value="Genomic_DNA"/>
</dbReference>
<evidence type="ECO:0000313" key="3">
    <source>
        <dbReference type="EMBL" id="ROO88490.1"/>
    </source>
</evidence>
<proteinExistence type="inferred from homology"/>
<dbReference type="OrthoDB" id="9816117at2"/>
<name>A0A3N1D4R9_9ACTN</name>
<organism evidence="3 4">
    <name type="scientific">Actinocorallia herbida</name>
    <dbReference type="NCBI Taxonomy" id="58109"/>
    <lineage>
        <taxon>Bacteria</taxon>
        <taxon>Bacillati</taxon>
        <taxon>Actinomycetota</taxon>
        <taxon>Actinomycetes</taxon>
        <taxon>Streptosporangiales</taxon>
        <taxon>Thermomonosporaceae</taxon>
        <taxon>Actinocorallia</taxon>
    </lineage>
</organism>
<protein>
    <submittedName>
        <fullName evidence="3">Nucleotide-binding universal stress UspA family protein</fullName>
    </submittedName>
</protein>
<evidence type="ECO:0000313" key="4">
    <source>
        <dbReference type="Proteomes" id="UP000272400"/>
    </source>
</evidence>